<dbReference type="RefSeq" id="WP_311422513.1">
    <property type="nucleotide sequence ID" value="NZ_JAVREH010000007.1"/>
</dbReference>
<dbReference type="SUPFAM" id="SSF47413">
    <property type="entry name" value="lambda repressor-like DNA-binding domains"/>
    <property type="match status" value="1"/>
</dbReference>
<accession>A0ABU2J8P3</accession>
<organism evidence="3 4">
    <name type="scientific">Jatrophihabitans lederbergiae</name>
    <dbReference type="NCBI Taxonomy" id="3075547"/>
    <lineage>
        <taxon>Bacteria</taxon>
        <taxon>Bacillati</taxon>
        <taxon>Actinomycetota</taxon>
        <taxon>Actinomycetes</taxon>
        <taxon>Jatrophihabitantales</taxon>
        <taxon>Jatrophihabitantaceae</taxon>
        <taxon>Jatrophihabitans</taxon>
    </lineage>
</organism>
<evidence type="ECO:0000313" key="3">
    <source>
        <dbReference type="EMBL" id="MDT0261357.1"/>
    </source>
</evidence>
<dbReference type="InterPro" id="IPR010359">
    <property type="entry name" value="IrrE_HExxH"/>
</dbReference>
<name>A0ABU2J8P3_9ACTN</name>
<keyword evidence="4" id="KW-1185">Reference proteome</keyword>
<evidence type="ECO:0000256" key="1">
    <source>
        <dbReference type="ARBA" id="ARBA00007227"/>
    </source>
</evidence>
<dbReference type="PROSITE" id="PS50943">
    <property type="entry name" value="HTH_CROC1"/>
    <property type="match status" value="1"/>
</dbReference>
<gene>
    <name evidence="3" type="ORF">RM423_08105</name>
</gene>
<reference evidence="4" key="1">
    <citation type="submission" date="2023-07" db="EMBL/GenBank/DDBJ databases">
        <title>30 novel species of actinomycetes from the DSMZ collection.</title>
        <authorList>
            <person name="Nouioui I."/>
        </authorList>
    </citation>
    <scope>NUCLEOTIDE SEQUENCE [LARGE SCALE GENOMIC DNA]</scope>
    <source>
        <strain evidence="4">DSM 44399</strain>
    </source>
</reference>
<dbReference type="Gene3D" id="1.10.260.40">
    <property type="entry name" value="lambda repressor-like DNA-binding domains"/>
    <property type="match status" value="1"/>
</dbReference>
<dbReference type="SMART" id="SM00530">
    <property type="entry name" value="HTH_XRE"/>
    <property type="match status" value="1"/>
</dbReference>
<dbReference type="PANTHER" id="PTHR43236:SF2">
    <property type="entry name" value="BLL0069 PROTEIN"/>
    <property type="match status" value="1"/>
</dbReference>
<dbReference type="Gene3D" id="1.10.10.2910">
    <property type="match status" value="1"/>
</dbReference>
<dbReference type="PANTHER" id="PTHR43236">
    <property type="entry name" value="ANTITOXIN HIGA1"/>
    <property type="match status" value="1"/>
</dbReference>
<comment type="caution">
    <text evidence="3">The sequence shown here is derived from an EMBL/GenBank/DDBJ whole genome shotgun (WGS) entry which is preliminary data.</text>
</comment>
<dbReference type="EMBL" id="JAVREH010000007">
    <property type="protein sequence ID" value="MDT0261357.1"/>
    <property type="molecule type" value="Genomic_DNA"/>
</dbReference>
<dbReference type="Proteomes" id="UP001183176">
    <property type="component" value="Unassembled WGS sequence"/>
</dbReference>
<dbReference type="CDD" id="cd00093">
    <property type="entry name" value="HTH_XRE"/>
    <property type="match status" value="1"/>
</dbReference>
<dbReference type="InterPro" id="IPR010982">
    <property type="entry name" value="Lambda_DNA-bd_dom_sf"/>
</dbReference>
<feature type="domain" description="HTH cro/C1-type" evidence="2">
    <location>
        <begin position="14"/>
        <end position="68"/>
    </location>
</feature>
<evidence type="ECO:0000259" key="2">
    <source>
        <dbReference type="PROSITE" id="PS50943"/>
    </source>
</evidence>
<dbReference type="Pfam" id="PF01381">
    <property type="entry name" value="HTH_3"/>
    <property type="match status" value="1"/>
</dbReference>
<sequence length="401" mass="44199">MTASIPALVEPLVLRWARESVGLSPLAAARKLGVPDDRVDLWEQGQAQPTVSQLRKAAAVYKRPLGVFFLAQPPQDFDAMRDFRRHVDATGGQWSPELHGEYRRAQLQRENALELFELEDDQPPTAWRIDDLPSDDPEAAGALARARLLAHAVVPLPSGVGTSYDHLNAWTAALEEAGVLVLATSRGGVSPSEMRAFSLYFDELPIIVANGADGARGRLFSMLHEYAHLILHTAGLCDTVTDARATTPDRELEARCNAIAAAILMPAGDVLAQPLVAARAHRPEDWTYDDLRAAAAPFGVSAEAFLRRLATLGRTTQTFYQRRRAEFLAAYEADEERTKASGGNWYRNTARDLGKGYVRRIADAYRRRVIDSYTAASYLNVKVDQIPRLAQEASLQVSAQR</sequence>
<dbReference type="InterPro" id="IPR001387">
    <property type="entry name" value="Cro/C1-type_HTH"/>
</dbReference>
<evidence type="ECO:0000313" key="4">
    <source>
        <dbReference type="Proteomes" id="UP001183176"/>
    </source>
</evidence>
<dbReference type="InterPro" id="IPR052345">
    <property type="entry name" value="Rad_response_metalloprotease"/>
</dbReference>
<protein>
    <submittedName>
        <fullName evidence="3">XRE family transcriptional regulator</fullName>
    </submittedName>
</protein>
<proteinExistence type="inferred from homology"/>
<comment type="similarity">
    <text evidence="1">Belongs to the short-chain fatty acyl-CoA assimilation regulator (ScfR) family.</text>
</comment>
<dbReference type="Pfam" id="PF06114">
    <property type="entry name" value="Peptidase_M78"/>
    <property type="match status" value="1"/>
</dbReference>